<organism evidence="5">
    <name type="scientific">Chromera velia CCMP2878</name>
    <dbReference type="NCBI Taxonomy" id="1169474"/>
    <lineage>
        <taxon>Eukaryota</taxon>
        <taxon>Sar</taxon>
        <taxon>Alveolata</taxon>
        <taxon>Colpodellida</taxon>
        <taxon>Chromeraceae</taxon>
        <taxon>Chromera</taxon>
    </lineage>
</organism>
<comment type="subunit">
    <text evidence="2">Homodimer.</text>
</comment>
<dbReference type="PANTHER" id="PTHR10472">
    <property type="entry name" value="D-TYROSYL-TRNA TYR DEACYLASE"/>
    <property type="match status" value="1"/>
</dbReference>
<dbReference type="Pfam" id="PF02580">
    <property type="entry name" value="Tyr_Deacylase"/>
    <property type="match status" value="1"/>
</dbReference>
<dbReference type="VEuPathDB" id="CryptoDB:Cvel_8427"/>
<dbReference type="InterPro" id="IPR003732">
    <property type="entry name" value="Daa-tRNA_deacyls_DTD"/>
</dbReference>
<evidence type="ECO:0000256" key="1">
    <source>
        <dbReference type="ARBA" id="ARBA00004496"/>
    </source>
</evidence>
<dbReference type="Gene3D" id="3.50.80.10">
    <property type="entry name" value="D-tyrosyl-tRNA(Tyr) deacylase"/>
    <property type="match status" value="1"/>
</dbReference>
<sequence>MDDDRRGGGSTIGARVVLQSVDEASLLIDNRNQWVSMKNGVIVFIAFLNGARDETVERIVDIIFTCNFVEQVKDGQRKFVNIKEAGADFGIMLVPQAALAGKLKGSRMQFHSLLEQDRASLMWSRLSAHTQKLSEEYEKVTPGREITVLPGVYGNRQGLQIKSSGPNSMYFEVS</sequence>
<dbReference type="SUPFAM" id="SSF69500">
    <property type="entry name" value="DTD-like"/>
    <property type="match status" value="1"/>
</dbReference>
<name>A0A0G4HT98_9ALVE</name>
<evidence type="ECO:0000313" key="5">
    <source>
        <dbReference type="EMBL" id="CEM47616.1"/>
    </source>
</evidence>
<evidence type="ECO:0000256" key="2">
    <source>
        <dbReference type="ARBA" id="ARBA00011738"/>
    </source>
</evidence>
<accession>A0A0G4HT98</accession>
<gene>
    <name evidence="5" type="ORF">Cvel_8427</name>
</gene>
<proteinExistence type="predicted"/>
<dbReference type="AlphaFoldDB" id="A0A0G4HT98"/>
<reference evidence="5" key="1">
    <citation type="submission" date="2014-11" db="EMBL/GenBank/DDBJ databases">
        <authorList>
            <person name="Otto D Thomas"/>
            <person name="Naeem Raeece"/>
        </authorList>
    </citation>
    <scope>NUCLEOTIDE SEQUENCE</scope>
</reference>
<keyword evidence="3" id="KW-0963">Cytoplasm</keyword>
<dbReference type="PANTHER" id="PTHR10472:SF1">
    <property type="entry name" value="D-AMINOACYL-TRNA DEACYLASE 2"/>
    <property type="match status" value="1"/>
</dbReference>
<protein>
    <recommendedName>
        <fullName evidence="6">D-aminoacyl-tRNA deacylase</fullName>
    </recommendedName>
</protein>
<keyword evidence="4" id="KW-0378">Hydrolase</keyword>
<dbReference type="GO" id="GO:0005737">
    <property type="term" value="C:cytoplasm"/>
    <property type="evidence" value="ECO:0007669"/>
    <property type="project" value="UniProtKB-SubCell"/>
</dbReference>
<comment type="subcellular location">
    <subcellularLocation>
        <location evidence="1">Cytoplasm</location>
    </subcellularLocation>
</comment>
<evidence type="ECO:0000256" key="3">
    <source>
        <dbReference type="ARBA" id="ARBA00022490"/>
    </source>
</evidence>
<evidence type="ECO:0008006" key="6">
    <source>
        <dbReference type="Google" id="ProtNLM"/>
    </source>
</evidence>
<dbReference type="InterPro" id="IPR023509">
    <property type="entry name" value="DTD-like_sf"/>
</dbReference>
<evidence type="ECO:0000256" key="4">
    <source>
        <dbReference type="ARBA" id="ARBA00022801"/>
    </source>
</evidence>
<dbReference type="GO" id="GO:0051500">
    <property type="term" value="F:D-tyrosyl-tRNA(Tyr) deacylase activity"/>
    <property type="evidence" value="ECO:0007669"/>
    <property type="project" value="TreeGrafter"/>
</dbReference>
<dbReference type="EMBL" id="CDMZ01003795">
    <property type="protein sequence ID" value="CEM47616.1"/>
    <property type="molecule type" value="Genomic_DNA"/>
</dbReference>